<dbReference type="STRING" id="1036779.SAMN04515666_101316"/>
<organism evidence="2 3">
    <name type="scientific">Bosea lupini</name>
    <dbReference type="NCBI Taxonomy" id="1036779"/>
    <lineage>
        <taxon>Bacteria</taxon>
        <taxon>Pseudomonadati</taxon>
        <taxon>Pseudomonadota</taxon>
        <taxon>Alphaproteobacteria</taxon>
        <taxon>Hyphomicrobiales</taxon>
        <taxon>Boseaceae</taxon>
        <taxon>Bosea</taxon>
    </lineage>
</organism>
<dbReference type="GO" id="GO:0003677">
    <property type="term" value="F:DNA binding"/>
    <property type="evidence" value="ECO:0007669"/>
    <property type="project" value="InterPro"/>
</dbReference>
<name>A0A1H7GFU1_9HYPH</name>
<dbReference type="Proteomes" id="UP000199664">
    <property type="component" value="Unassembled WGS sequence"/>
</dbReference>
<dbReference type="Gene3D" id="1.10.260.40">
    <property type="entry name" value="lambda repressor-like DNA-binding domains"/>
    <property type="match status" value="1"/>
</dbReference>
<proteinExistence type="predicted"/>
<evidence type="ECO:0000259" key="1">
    <source>
        <dbReference type="PROSITE" id="PS50943"/>
    </source>
</evidence>
<accession>A0A1H7GFU1</accession>
<dbReference type="InterPro" id="IPR001387">
    <property type="entry name" value="Cro/C1-type_HTH"/>
</dbReference>
<reference evidence="3" key="1">
    <citation type="submission" date="2016-10" db="EMBL/GenBank/DDBJ databases">
        <authorList>
            <person name="Varghese N."/>
            <person name="Submissions S."/>
        </authorList>
    </citation>
    <scope>NUCLEOTIDE SEQUENCE [LARGE SCALE GENOMIC DNA]</scope>
    <source>
        <strain evidence="3">LMG 26383,CCUG 61248,R- 45681</strain>
    </source>
</reference>
<protein>
    <submittedName>
        <fullName evidence="2">Helix-turn-helix</fullName>
    </submittedName>
</protein>
<dbReference type="CDD" id="cd00093">
    <property type="entry name" value="HTH_XRE"/>
    <property type="match status" value="1"/>
</dbReference>
<dbReference type="AlphaFoldDB" id="A0A1H7GFU1"/>
<dbReference type="SUPFAM" id="SSF47413">
    <property type="entry name" value="lambda repressor-like DNA-binding domains"/>
    <property type="match status" value="1"/>
</dbReference>
<dbReference type="EMBL" id="FOAN01000001">
    <property type="protein sequence ID" value="SEK35772.1"/>
    <property type="molecule type" value="Genomic_DNA"/>
</dbReference>
<gene>
    <name evidence="2" type="ORF">SAMN04515666_101316</name>
</gene>
<dbReference type="Pfam" id="PF01381">
    <property type="entry name" value="HTH_3"/>
    <property type="match status" value="1"/>
</dbReference>
<sequence>MKQLDLIDQHVGRQMRVLRQQRGFPLTAIAEHCGVTYQQIQKYESGKNRISASRMQQIAWKLQVRPSFFFDGIETPPEFEAPAGEVLS</sequence>
<keyword evidence="3" id="KW-1185">Reference proteome</keyword>
<dbReference type="PROSITE" id="PS50943">
    <property type="entry name" value="HTH_CROC1"/>
    <property type="match status" value="1"/>
</dbReference>
<dbReference type="InterPro" id="IPR010982">
    <property type="entry name" value="Lambda_DNA-bd_dom_sf"/>
</dbReference>
<dbReference type="SMART" id="SM00530">
    <property type="entry name" value="HTH_XRE"/>
    <property type="match status" value="1"/>
</dbReference>
<evidence type="ECO:0000313" key="2">
    <source>
        <dbReference type="EMBL" id="SEK35772.1"/>
    </source>
</evidence>
<feature type="domain" description="HTH cro/C1-type" evidence="1">
    <location>
        <begin position="15"/>
        <end position="69"/>
    </location>
</feature>
<evidence type="ECO:0000313" key="3">
    <source>
        <dbReference type="Proteomes" id="UP000199664"/>
    </source>
</evidence>